<accession>A0A6U6IX39</accession>
<feature type="region of interest" description="Disordered" evidence="1">
    <location>
        <begin position="431"/>
        <end position="471"/>
    </location>
</feature>
<proteinExistence type="predicted"/>
<evidence type="ECO:0000313" key="3">
    <source>
        <dbReference type="EMBL" id="CAD9526031.1"/>
    </source>
</evidence>
<dbReference type="AlphaFoldDB" id="A0A6U6IX39"/>
<organism evidence="3">
    <name type="scientific">Zooxanthella nutricula</name>
    <dbReference type="NCBI Taxonomy" id="1333877"/>
    <lineage>
        <taxon>Eukaryota</taxon>
        <taxon>Sar</taxon>
        <taxon>Alveolata</taxon>
        <taxon>Dinophyceae</taxon>
        <taxon>Peridiniales</taxon>
        <taxon>Peridiniales incertae sedis</taxon>
        <taxon>Zooxanthella</taxon>
    </lineage>
</organism>
<feature type="compositionally biased region" description="Acidic residues" evidence="1">
    <location>
        <begin position="452"/>
        <end position="462"/>
    </location>
</feature>
<feature type="compositionally biased region" description="Acidic residues" evidence="1">
    <location>
        <begin position="432"/>
        <end position="444"/>
    </location>
</feature>
<protein>
    <submittedName>
        <fullName evidence="3">Uncharacterized protein</fullName>
    </submittedName>
</protein>
<dbReference type="EMBL" id="HBGW01017443">
    <property type="protein sequence ID" value="CAD9526036.1"/>
    <property type="molecule type" value="Transcribed_RNA"/>
</dbReference>
<keyword evidence="2" id="KW-0472">Membrane</keyword>
<evidence type="ECO:0000313" key="4">
    <source>
        <dbReference type="EMBL" id="CAD9526036.1"/>
    </source>
</evidence>
<keyword evidence="2" id="KW-1133">Transmembrane helix</keyword>
<feature type="transmembrane region" description="Helical" evidence="2">
    <location>
        <begin position="195"/>
        <end position="217"/>
    </location>
</feature>
<feature type="transmembrane region" description="Helical" evidence="2">
    <location>
        <begin position="12"/>
        <end position="35"/>
    </location>
</feature>
<sequence>MLRGGVTRNTIFALVILSRAVLNLSAVTIPLMHFVRHDLIESRHGNSYMGVKDGELTLCFHDHPGSAAAAGLSPELERRCIRSSRPHAERLQKFVLSVEFAVVVPAAVLYIGFASAYLLQGRKGRAELMLRMPFVPVMVPLLASGFSLLQFVLFLNMAFAYRIVRRGDFALYSTLMASSACPKLVSWLQRLHARSGGVLAVEVVCIMVLGGCGLLALRSKFLYLHFVSTVSITRWDFWSVLAYMGFVNQVASMFHNDYFEFTRLLVFKFGGRDGLWSPEAMREVPEYFGLLFSRFVSGRVNEHRYPGLVALAAFVTFNSCKFQVLLLSKERRTAIKDVHTDRCDVMGAMLSPEILRIPVNQRAAALQVHMEALQSDLAAEAARCTAAAAAEDRHADAMFMRLAERTRLMALVQSHMAEAYAESKGRVCDIECGQDSDGDGDGDSEALARESEDSDYDGDADFGFDGLDGHF</sequence>
<feature type="transmembrane region" description="Helical" evidence="2">
    <location>
        <begin position="137"/>
        <end position="157"/>
    </location>
</feature>
<feature type="transmembrane region" description="Helical" evidence="2">
    <location>
        <begin position="94"/>
        <end position="117"/>
    </location>
</feature>
<feature type="transmembrane region" description="Helical" evidence="2">
    <location>
        <begin position="169"/>
        <end position="189"/>
    </location>
</feature>
<evidence type="ECO:0000256" key="1">
    <source>
        <dbReference type="SAM" id="MobiDB-lite"/>
    </source>
</evidence>
<dbReference type="EMBL" id="HBGW01017442">
    <property type="protein sequence ID" value="CAD9526031.1"/>
    <property type="molecule type" value="Transcribed_RNA"/>
</dbReference>
<name>A0A6U6IX39_9DINO</name>
<reference evidence="3" key="1">
    <citation type="submission" date="2021-01" db="EMBL/GenBank/DDBJ databases">
        <authorList>
            <person name="Corre E."/>
            <person name="Pelletier E."/>
            <person name="Niang G."/>
            <person name="Scheremetjew M."/>
            <person name="Finn R."/>
            <person name="Kale V."/>
            <person name="Holt S."/>
            <person name="Cochrane G."/>
            <person name="Meng A."/>
            <person name="Brown T."/>
            <person name="Cohen L."/>
        </authorList>
    </citation>
    <scope>NUCLEOTIDE SEQUENCE</scope>
    <source>
        <strain evidence="3">RCC3387</strain>
    </source>
</reference>
<keyword evidence="2" id="KW-0812">Transmembrane</keyword>
<gene>
    <name evidence="3" type="ORF">BRAN1462_LOCUS11056</name>
    <name evidence="4" type="ORF">BRAN1462_LOCUS11057</name>
</gene>
<evidence type="ECO:0000256" key="2">
    <source>
        <dbReference type="SAM" id="Phobius"/>
    </source>
</evidence>